<dbReference type="Pfam" id="PF02687">
    <property type="entry name" value="FtsX"/>
    <property type="match status" value="1"/>
</dbReference>
<dbReference type="Pfam" id="PF12704">
    <property type="entry name" value="MacB_PCD"/>
    <property type="match status" value="1"/>
</dbReference>
<evidence type="ECO:0000256" key="7">
    <source>
        <dbReference type="ARBA" id="ARBA00023136"/>
    </source>
</evidence>
<evidence type="ECO:0000256" key="4">
    <source>
        <dbReference type="ARBA" id="ARBA00022475"/>
    </source>
</evidence>
<dbReference type="PANTHER" id="PTHR30489:SF0">
    <property type="entry name" value="LIPOPROTEIN-RELEASING SYSTEM TRANSMEMBRANE PROTEIN LOLE"/>
    <property type="match status" value="1"/>
</dbReference>
<dbReference type="OrthoDB" id="9808461at2"/>
<dbReference type="NCBIfam" id="TIGR02212">
    <property type="entry name" value="lolCE"/>
    <property type="match status" value="1"/>
</dbReference>
<dbReference type="EMBL" id="AKGD01000001">
    <property type="protein sequence ID" value="EIT71473.1"/>
    <property type="molecule type" value="Genomic_DNA"/>
</dbReference>
<feature type="transmembrane region" description="Helical" evidence="8">
    <location>
        <begin position="23"/>
        <end position="49"/>
    </location>
</feature>
<evidence type="ECO:0000256" key="5">
    <source>
        <dbReference type="ARBA" id="ARBA00022692"/>
    </source>
</evidence>
<comment type="subcellular location">
    <subcellularLocation>
        <location evidence="1">Cell membrane</location>
        <topology evidence="1">Multi-pass membrane protein</topology>
    </subcellularLocation>
</comment>
<dbReference type="PANTHER" id="PTHR30489">
    <property type="entry name" value="LIPOPROTEIN-RELEASING SYSTEM TRANSMEMBRANE PROTEIN LOLE"/>
    <property type="match status" value="1"/>
</dbReference>
<feature type="domain" description="ABC3 transporter permease C-terminal" evidence="9">
    <location>
        <begin position="276"/>
        <end position="409"/>
    </location>
</feature>
<accession>I8TCT9</accession>
<keyword evidence="5 8" id="KW-0812">Transmembrane</keyword>
<evidence type="ECO:0000256" key="6">
    <source>
        <dbReference type="ARBA" id="ARBA00022989"/>
    </source>
</evidence>
<evidence type="ECO:0000313" key="11">
    <source>
        <dbReference type="EMBL" id="EIT71473.1"/>
    </source>
</evidence>
<dbReference type="GO" id="GO:0042953">
    <property type="term" value="P:lipoprotein transport"/>
    <property type="evidence" value="ECO:0007669"/>
    <property type="project" value="InterPro"/>
</dbReference>
<evidence type="ECO:0000256" key="2">
    <source>
        <dbReference type="ARBA" id="ARBA00005236"/>
    </source>
</evidence>
<keyword evidence="7 8" id="KW-0472">Membrane</keyword>
<evidence type="ECO:0000313" key="12">
    <source>
        <dbReference type="Proteomes" id="UP000003704"/>
    </source>
</evidence>
<dbReference type="InterPro" id="IPR025857">
    <property type="entry name" value="MacB_PCD"/>
</dbReference>
<dbReference type="PATRIC" id="fig|1172194.4.peg.1552"/>
<dbReference type="GO" id="GO:0098797">
    <property type="term" value="C:plasma membrane protein complex"/>
    <property type="evidence" value="ECO:0007669"/>
    <property type="project" value="TreeGrafter"/>
</dbReference>
<keyword evidence="4" id="KW-1003">Cell membrane</keyword>
<reference evidence="11 12" key="1">
    <citation type="journal article" date="2012" name="J. Bacteriol.">
        <title>Genome Sequence of n-Alkane-Degrading Hydrocarboniphaga effusa Strain AP103T (ATCC BAA-332T).</title>
        <authorList>
            <person name="Chang H.K."/>
            <person name="Zylstra G.J."/>
            <person name="Chae J.C."/>
        </authorList>
    </citation>
    <scope>NUCLEOTIDE SEQUENCE [LARGE SCALE GENOMIC DNA]</scope>
    <source>
        <strain evidence="11 12">AP103</strain>
    </source>
</reference>
<feature type="transmembrane region" description="Helical" evidence="8">
    <location>
        <begin position="317"/>
        <end position="343"/>
    </location>
</feature>
<dbReference type="STRING" id="1172194.WQQ_16100"/>
<dbReference type="Proteomes" id="UP000003704">
    <property type="component" value="Unassembled WGS sequence"/>
</dbReference>
<gene>
    <name evidence="11" type="ORF">WQQ_16100</name>
</gene>
<evidence type="ECO:0000259" key="9">
    <source>
        <dbReference type="Pfam" id="PF02687"/>
    </source>
</evidence>
<proteinExistence type="inferred from homology"/>
<sequence length="416" mass="44677">MSPQRYELWIGLRYTAGRRRNRLVSFISLASMLGIAIGVATLIAVLSVVNGFERELKSRVLAMSAHASIYAFEGHLQNWRQLADQTRSNGDVVAVAPFVSGEVLVRAGNENLGVPAFQGVLPEEETQVTDIAKYIVDGRFDGLVAGGYGIVIGHELAKKLKVGIGDKIGLLTLQTKPNGDFLPRLRQFAVVAIFNAGLYEVDMKAAYIHLADAQALFGAGEGVTGLHLKLSDPLRAPSIAMQVASSLQGLFYVDDWTRSHDNFFRAIASTKSVMFIIFSLIVAVAAFNIVSTLVMVVHDKQAAIAILRTLGSTPRSIMLIFMVQGTLIGAIGTLAGAAGGIALSLSLESLASAFQAISGHQLMSAEVYDLGELPSDLAAWDVIRISLMSLLLGLGSTLYPAWRASKMQPAEALRYE</sequence>
<feature type="transmembrane region" description="Helical" evidence="8">
    <location>
        <begin position="382"/>
        <end position="402"/>
    </location>
</feature>
<evidence type="ECO:0000256" key="1">
    <source>
        <dbReference type="ARBA" id="ARBA00004651"/>
    </source>
</evidence>
<dbReference type="InterPro" id="IPR003838">
    <property type="entry name" value="ABC3_permease_C"/>
</dbReference>
<comment type="caution">
    <text evidence="11">The sequence shown here is derived from an EMBL/GenBank/DDBJ whole genome shotgun (WGS) entry which is preliminary data.</text>
</comment>
<keyword evidence="12" id="KW-1185">Reference proteome</keyword>
<feature type="domain" description="MacB-like periplasmic core" evidence="10">
    <location>
        <begin position="28"/>
        <end position="243"/>
    </location>
</feature>
<dbReference type="InterPro" id="IPR011925">
    <property type="entry name" value="LolCE_TM"/>
</dbReference>
<dbReference type="InterPro" id="IPR051447">
    <property type="entry name" value="Lipoprotein-release_system"/>
</dbReference>
<comment type="similarity">
    <text evidence="2">Belongs to the ABC-4 integral membrane protein family. LolC/E subfamily.</text>
</comment>
<evidence type="ECO:0000256" key="8">
    <source>
        <dbReference type="SAM" id="Phobius"/>
    </source>
</evidence>
<evidence type="ECO:0000256" key="3">
    <source>
        <dbReference type="ARBA" id="ARBA00022448"/>
    </source>
</evidence>
<organism evidence="11 12">
    <name type="scientific">Hydrocarboniphaga effusa AP103</name>
    <dbReference type="NCBI Taxonomy" id="1172194"/>
    <lineage>
        <taxon>Bacteria</taxon>
        <taxon>Pseudomonadati</taxon>
        <taxon>Pseudomonadota</taxon>
        <taxon>Gammaproteobacteria</taxon>
        <taxon>Nevskiales</taxon>
        <taxon>Nevskiaceae</taxon>
        <taxon>Hydrocarboniphaga</taxon>
    </lineage>
</organism>
<dbReference type="AlphaFoldDB" id="I8TCT9"/>
<dbReference type="RefSeq" id="WP_007184559.1">
    <property type="nucleotide sequence ID" value="NZ_AKGD01000001.1"/>
</dbReference>
<keyword evidence="6 8" id="KW-1133">Transmembrane helix</keyword>
<protein>
    <submittedName>
        <fullName evidence="11">Uncharacterized protein</fullName>
    </submittedName>
</protein>
<dbReference type="GO" id="GO:0044874">
    <property type="term" value="P:lipoprotein localization to outer membrane"/>
    <property type="evidence" value="ECO:0007669"/>
    <property type="project" value="TreeGrafter"/>
</dbReference>
<feature type="transmembrane region" description="Helical" evidence="8">
    <location>
        <begin position="273"/>
        <end position="297"/>
    </location>
</feature>
<evidence type="ECO:0000259" key="10">
    <source>
        <dbReference type="Pfam" id="PF12704"/>
    </source>
</evidence>
<name>I8TCT9_9GAMM</name>
<keyword evidence="3" id="KW-0813">Transport</keyword>